<dbReference type="Proteomes" id="UP000198740">
    <property type="component" value="Unassembled WGS sequence"/>
</dbReference>
<gene>
    <name evidence="1" type="ORF">SAMN04490186_0734</name>
</gene>
<proteinExistence type="predicted"/>
<reference evidence="1 2" key="1">
    <citation type="submission" date="2016-10" db="EMBL/GenBank/DDBJ databases">
        <authorList>
            <person name="Varghese N."/>
            <person name="Submissions S."/>
        </authorList>
    </citation>
    <scope>NUCLEOTIDE SEQUENCE [LARGE SCALE GENOMIC DNA]</scope>
    <source>
        <strain evidence="1 2">BS2976</strain>
    </source>
</reference>
<dbReference type="RefSeq" id="WP_159440111.1">
    <property type="nucleotide sequence ID" value="NZ_FNKM01000002.1"/>
</dbReference>
<name>A0ABY0T9P2_9PSED</name>
<sequence>MNPISMVAGAIPMVAKLLGTGMDAAKGAADLASNVMGTTGALTKVAGEALKPLGPFSF</sequence>
<keyword evidence="2" id="KW-1185">Reference proteome</keyword>
<organism evidence="1 2">
    <name type="scientific">Pseudomonas grimontii</name>
    <dbReference type="NCBI Taxonomy" id="129847"/>
    <lineage>
        <taxon>Bacteria</taxon>
        <taxon>Pseudomonadati</taxon>
        <taxon>Pseudomonadota</taxon>
        <taxon>Gammaproteobacteria</taxon>
        <taxon>Pseudomonadales</taxon>
        <taxon>Pseudomonadaceae</taxon>
        <taxon>Pseudomonas</taxon>
    </lineage>
</organism>
<comment type="caution">
    <text evidence="1">The sequence shown here is derived from an EMBL/GenBank/DDBJ whole genome shotgun (WGS) entry which is preliminary data.</text>
</comment>
<protein>
    <submittedName>
        <fullName evidence="1">Uncharacterized protein</fullName>
    </submittedName>
</protein>
<dbReference type="EMBL" id="FNKM01000002">
    <property type="protein sequence ID" value="SDQ49689.1"/>
    <property type="molecule type" value="Genomic_DNA"/>
</dbReference>
<evidence type="ECO:0000313" key="1">
    <source>
        <dbReference type="EMBL" id="SDQ49689.1"/>
    </source>
</evidence>
<accession>A0ABY0T9P2</accession>
<evidence type="ECO:0000313" key="2">
    <source>
        <dbReference type="Proteomes" id="UP000198740"/>
    </source>
</evidence>